<reference evidence="1" key="1">
    <citation type="journal article" date="2023" name="IScience">
        <title>Live-bearing cockroach genome reveals convergent evolutionary mechanisms linked to viviparity in insects and beyond.</title>
        <authorList>
            <person name="Fouks B."/>
            <person name="Harrison M.C."/>
            <person name="Mikhailova A.A."/>
            <person name="Marchal E."/>
            <person name="English S."/>
            <person name="Carruthers M."/>
            <person name="Jennings E.C."/>
            <person name="Chiamaka E.L."/>
            <person name="Frigard R.A."/>
            <person name="Pippel M."/>
            <person name="Attardo G.M."/>
            <person name="Benoit J.B."/>
            <person name="Bornberg-Bauer E."/>
            <person name="Tobe S.S."/>
        </authorList>
    </citation>
    <scope>NUCLEOTIDE SEQUENCE</scope>
    <source>
        <strain evidence="1">Stay&amp;Tobe</strain>
    </source>
</reference>
<protein>
    <submittedName>
        <fullName evidence="1">Uncharacterized protein</fullName>
    </submittedName>
</protein>
<name>A0AAD8ALI6_DIPPU</name>
<gene>
    <name evidence="1" type="ORF">L9F63_000497</name>
</gene>
<organism evidence="1 2">
    <name type="scientific">Diploptera punctata</name>
    <name type="common">Pacific beetle cockroach</name>
    <dbReference type="NCBI Taxonomy" id="6984"/>
    <lineage>
        <taxon>Eukaryota</taxon>
        <taxon>Metazoa</taxon>
        <taxon>Ecdysozoa</taxon>
        <taxon>Arthropoda</taxon>
        <taxon>Hexapoda</taxon>
        <taxon>Insecta</taxon>
        <taxon>Pterygota</taxon>
        <taxon>Neoptera</taxon>
        <taxon>Polyneoptera</taxon>
        <taxon>Dictyoptera</taxon>
        <taxon>Blattodea</taxon>
        <taxon>Blaberoidea</taxon>
        <taxon>Blaberidae</taxon>
        <taxon>Diplopterinae</taxon>
        <taxon>Diploptera</taxon>
    </lineage>
</organism>
<sequence length="174" mass="20146">AQNGRGRALFISIQALIGLREEQLMRRVSLKAYVVRHNIMCCAGRLASLFRPPLSSALSCAFLTFAVRTFDLPVVDRLYRIRIWLSVLNCSNRDHEKCEHLCQPLFYIYTATRDSGLFRLGLGRPVDLFYTRLLTSYYVISRRLLRDFFGFIAHQVIQLQITLCHLSGLCTRRD</sequence>
<evidence type="ECO:0000313" key="2">
    <source>
        <dbReference type="Proteomes" id="UP001233999"/>
    </source>
</evidence>
<evidence type="ECO:0000313" key="1">
    <source>
        <dbReference type="EMBL" id="KAJ9601359.1"/>
    </source>
</evidence>
<dbReference type="AlphaFoldDB" id="A0AAD8ALI6"/>
<reference evidence="1" key="2">
    <citation type="submission" date="2023-05" db="EMBL/GenBank/DDBJ databases">
        <authorList>
            <person name="Fouks B."/>
        </authorList>
    </citation>
    <scope>NUCLEOTIDE SEQUENCE</scope>
    <source>
        <strain evidence="1">Stay&amp;Tobe</strain>
        <tissue evidence="1">Testes</tissue>
    </source>
</reference>
<proteinExistence type="predicted"/>
<dbReference type="Proteomes" id="UP001233999">
    <property type="component" value="Unassembled WGS sequence"/>
</dbReference>
<dbReference type="EMBL" id="JASPKZ010000021">
    <property type="protein sequence ID" value="KAJ9601359.1"/>
    <property type="molecule type" value="Genomic_DNA"/>
</dbReference>
<accession>A0AAD8ALI6</accession>
<comment type="caution">
    <text evidence="1">The sequence shown here is derived from an EMBL/GenBank/DDBJ whole genome shotgun (WGS) entry which is preliminary data.</text>
</comment>
<feature type="non-terminal residue" evidence="1">
    <location>
        <position position="1"/>
    </location>
</feature>
<feature type="non-terminal residue" evidence="1">
    <location>
        <position position="174"/>
    </location>
</feature>
<keyword evidence="2" id="KW-1185">Reference proteome</keyword>